<name>A0AAV1TQM8_9STRA</name>
<dbReference type="Proteomes" id="UP001162060">
    <property type="component" value="Unassembled WGS sequence"/>
</dbReference>
<dbReference type="SUPFAM" id="SSF57756">
    <property type="entry name" value="Retrovirus zinc finger-like domains"/>
    <property type="match status" value="1"/>
</dbReference>
<dbReference type="InterPro" id="IPR001584">
    <property type="entry name" value="Integrase_cat-core"/>
</dbReference>
<dbReference type="GO" id="GO:0015074">
    <property type="term" value="P:DNA integration"/>
    <property type="evidence" value="ECO:0007669"/>
    <property type="project" value="InterPro"/>
</dbReference>
<evidence type="ECO:0000259" key="4">
    <source>
        <dbReference type="PROSITE" id="PS50158"/>
    </source>
</evidence>
<evidence type="ECO:0000313" key="6">
    <source>
        <dbReference type="EMBL" id="CAK7924724.1"/>
    </source>
</evidence>
<evidence type="ECO:0000259" key="5">
    <source>
        <dbReference type="PROSITE" id="PS50994"/>
    </source>
</evidence>
<feature type="compositionally biased region" description="Basic residues" evidence="3">
    <location>
        <begin position="103"/>
        <end position="115"/>
    </location>
</feature>
<dbReference type="Gene3D" id="4.10.60.10">
    <property type="entry name" value="Zinc finger, CCHC-type"/>
    <property type="match status" value="1"/>
</dbReference>
<dbReference type="GO" id="GO:0003676">
    <property type="term" value="F:nucleic acid binding"/>
    <property type="evidence" value="ECO:0007669"/>
    <property type="project" value="InterPro"/>
</dbReference>
<keyword evidence="1" id="KW-0645">Protease</keyword>
<feature type="region of interest" description="Disordered" evidence="3">
    <location>
        <begin position="101"/>
        <end position="123"/>
    </location>
</feature>
<dbReference type="PROSITE" id="PS50994">
    <property type="entry name" value="INTEGRASE"/>
    <property type="match status" value="1"/>
</dbReference>
<organism evidence="6 7">
    <name type="scientific">Peronospora matthiolae</name>
    <dbReference type="NCBI Taxonomy" id="2874970"/>
    <lineage>
        <taxon>Eukaryota</taxon>
        <taxon>Sar</taxon>
        <taxon>Stramenopiles</taxon>
        <taxon>Oomycota</taxon>
        <taxon>Peronosporomycetes</taxon>
        <taxon>Peronosporales</taxon>
        <taxon>Peronosporaceae</taxon>
        <taxon>Peronospora</taxon>
    </lineage>
</organism>
<dbReference type="PANTHER" id="PTHR42648">
    <property type="entry name" value="TRANSPOSASE, PUTATIVE-RELATED"/>
    <property type="match status" value="1"/>
</dbReference>
<protein>
    <recommendedName>
        <fullName evidence="8">Polyprotein</fullName>
    </recommendedName>
</protein>
<keyword evidence="2" id="KW-0479">Metal-binding</keyword>
<sequence>MVAVSEARGGADSLVLDNIVHHASPELLAHFAQSIEHGSSAVGREVVAAHVEGKPKGALTCYRCGRPGHIAANCRARVVHEDETPAEGGGASMILALTEKRRATTKKRNRRKKGSRGKDAAATNVIRATDGTSGLVLAATDATGVDRGDWILDSGASRHLVNDESLLLKSTACSHEIAMADGESLHLMRVGSVRLAVFARGAEAVVTLTDVYLAPRLAKNIVSYGKLANKGFALVHSGERRSLARCRDGAVAFDVTIDSNVLYVVTKATRDKEGAGGDAIMAALEAHATETNADEPHEASLLHWHQRLGHLAFDTIERMARDPASGIRLSNNKRMACVSCLEGKQTRNAQSQQDSGKHSPIDRIGGVICSDLKGPMTPRDRLGNRYLVNFVDHKSNYCRVFLARTKDAAARQFEAFLVHFEKLFGFKVHVLRTDGGREYANVDLFCERTGVARQVSEARNQASNGKANECTGQC</sequence>
<evidence type="ECO:0000256" key="2">
    <source>
        <dbReference type="PROSITE-ProRule" id="PRU00047"/>
    </source>
</evidence>
<dbReference type="Pfam" id="PF22936">
    <property type="entry name" value="Pol_BBD"/>
    <property type="match status" value="1"/>
</dbReference>
<dbReference type="InterPro" id="IPR036875">
    <property type="entry name" value="Znf_CCHC_sf"/>
</dbReference>
<accession>A0AAV1TQM8</accession>
<comment type="caution">
    <text evidence="6">The sequence shown here is derived from an EMBL/GenBank/DDBJ whole genome shotgun (WGS) entry which is preliminary data.</text>
</comment>
<dbReference type="PROSITE" id="PS50158">
    <property type="entry name" value="ZF_CCHC"/>
    <property type="match status" value="1"/>
</dbReference>
<keyword evidence="2" id="KW-0862">Zinc</keyword>
<dbReference type="InterPro" id="IPR025724">
    <property type="entry name" value="GAG-pre-integrase_dom"/>
</dbReference>
<dbReference type="InterPro" id="IPR036397">
    <property type="entry name" value="RNaseH_sf"/>
</dbReference>
<keyword evidence="2" id="KW-0863">Zinc-finger</keyword>
<dbReference type="EMBL" id="CAKLBY020000078">
    <property type="protein sequence ID" value="CAK7924724.1"/>
    <property type="molecule type" value="Genomic_DNA"/>
</dbReference>
<proteinExistence type="predicted"/>
<gene>
    <name evidence="6" type="ORF">PM001_LOCUS9874</name>
</gene>
<feature type="domain" description="CCHC-type" evidence="4">
    <location>
        <begin position="61"/>
        <end position="75"/>
    </location>
</feature>
<reference evidence="6" key="1">
    <citation type="submission" date="2024-01" db="EMBL/GenBank/DDBJ databases">
        <authorList>
            <person name="Webb A."/>
        </authorList>
    </citation>
    <scope>NUCLEOTIDE SEQUENCE</scope>
    <source>
        <strain evidence="6">Pm1</strain>
    </source>
</reference>
<dbReference type="InterPro" id="IPR054722">
    <property type="entry name" value="PolX-like_BBD"/>
</dbReference>
<dbReference type="InterPro" id="IPR039537">
    <property type="entry name" value="Retrotran_Ty1/copia-like"/>
</dbReference>
<dbReference type="SUPFAM" id="SSF53098">
    <property type="entry name" value="Ribonuclease H-like"/>
    <property type="match status" value="1"/>
</dbReference>
<dbReference type="GO" id="GO:0006508">
    <property type="term" value="P:proteolysis"/>
    <property type="evidence" value="ECO:0007669"/>
    <property type="project" value="UniProtKB-KW"/>
</dbReference>
<dbReference type="PANTHER" id="PTHR42648:SF28">
    <property type="entry name" value="TRANSPOSON-ENCODED PROTEIN WITH RIBONUCLEASE H-LIKE AND RETROVIRUS ZINC FINGER-LIKE DOMAINS"/>
    <property type="match status" value="1"/>
</dbReference>
<dbReference type="Pfam" id="PF00098">
    <property type="entry name" value="zf-CCHC"/>
    <property type="match status" value="1"/>
</dbReference>
<dbReference type="GO" id="GO:0008270">
    <property type="term" value="F:zinc ion binding"/>
    <property type="evidence" value="ECO:0007669"/>
    <property type="project" value="UniProtKB-KW"/>
</dbReference>
<dbReference type="Gene3D" id="3.30.420.10">
    <property type="entry name" value="Ribonuclease H-like superfamily/Ribonuclease H"/>
    <property type="match status" value="1"/>
</dbReference>
<evidence type="ECO:0008006" key="8">
    <source>
        <dbReference type="Google" id="ProtNLM"/>
    </source>
</evidence>
<evidence type="ECO:0000256" key="1">
    <source>
        <dbReference type="ARBA" id="ARBA00022670"/>
    </source>
</evidence>
<dbReference type="GO" id="GO:0008233">
    <property type="term" value="F:peptidase activity"/>
    <property type="evidence" value="ECO:0007669"/>
    <property type="project" value="UniProtKB-KW"/>
</dbReference>
<dbReference type="InterPro" id="IPR001878">
    <property type="entry name" value="Znf_CCHC"/>
</dbReference>
<dbReference type="InterPro" id="IPR012337">
    <property type="entry name" value="RNaseH-like_sf"/>
</dbReference>
<dbReference type="SMART" id="SM00343">
    <property type="entry name" value="ZnF_C2HC"/>
    <property type="match status" value="1"/>
</dbReference>
<evidence type="ECO:0000313" key="7">
    <source>
        <dbReference type="Proteomes" id="UP001162060"/>
    </source>
</evidence>
<dbReference type="AlphaFoldDB" id="A0AAV1TQM8"/>
<feature type="domain" description="Integrase catalytic" evidence="5">
    <location>
        <begin position="356"/>
        <end position="474"/>
    </location>
</feature>
<dbReference type="Pfam" id="PF13976">
    <property type="entry name" value="gag_pre-integrs"/>
    <property type="match status" value="1"/>
</dbReference>
<evidence type="ECO:0000256" key="3">
    <source>
        <dbReference type="SAM" id="MobiDB-lite"/>
    </source>
</evidence>
<keyword evidence="1" id="KW-0378">Hydrolase</keyword>